<name>A0ABY5Z9Z9_9ACTN</name>
<evidence type="ECO:0000313" key="6">
    <source>
        <dbReference type="EMBL" id="UWZ38920.1"/>
    </source>
</evidence>
<evidence type="ECO:0000313" key="7">
    <source>
        <dbReference type="Proteomes" id="UP001058271"/>
    </source>
</evidence>
<evidence type="ECO:0000256" key="3">
    <source>
        <dbReference type="ARBA" id="ARBA00023125"/>
    </source>
</evidence>
<dbReference type="Gene3D" id="3.40.190.290">
    <property type="match status" value="1"/>
</dbReference>
<dbReference type="InterPro" id="IPR036388">
    <property type="entry name" value="WH-like_DNA-bd_sf"/>
</dbReference>
<dbReference type="Proteomes" id="UP001058271">
    <property type="component" value="Chromosome"/>
</dbReference>
<keyword evidence="4" id="KW-0804">Transcription</keyword>
<accession>A0ABY5Z9Z9</accession>
<dbReference type="InterPro" id="IPR005119">
    <property type="entry name" value="LysR_subst-bd"/>
</dbReference>
<dbReference type="Pfam" id="PF00126">
    <property type="entry name" value="HTH_1"/>
    <property type="match status" value="1"/>
</dbReference>
<dbReference type="EMBL" id="CP073721">
    <property type="protein sequence ID" value="UWZ38920.1"/>
    <property type="molecule type" value="Genomic_DNA"/>
</dbReference>
<dbReference type="PANTHER" id="PTHR30346">
    <property type="entry name" value="TRANSCRIPTIONAL DUAL REGULATOR HCAR-RELATED"/>
    <property type="match status" value="1"/>
</dbReference>
<dbReference type="Gene3D" id="1.10.10.10">
    <property type="entry name" value="Winged helix-like DNA-binding domain superfamily/Winged helix DNA-binding domain"/>
    <property type="match status" value="1"/>
</dbReference>
<reference evidence="6" key="1">
    <citation type="submission" date="2021-04" db="EMBL/GenBank/DDBJ databases">
        <title>Biosynthetic gene clusters of Dactylosporangioum roseum.</title>
        <authorList>
            <person name="Hartkoorn R.C."/>
            <person name="Beaudoing E."/>
            <person name="Hot D."/>
            <person name="Moureu S."/>
        </authorList>
    </citation>
    <scope>NUCLEOTIDE SEQUENCE</scope>
    <source>
        <strain evidence="6">NRRL B-16295</strain>
    </source>
</reference>
<organism evidence="6 7">
    <name type="scientific">Dactylosporangium roseum</name>
    <dbReference type="NCBI Taxonomy" id="47989"/>
    <lineage>
        <taxon>Bacteria</taxon>
        <taxon>Bacillati</taxon>
        <taxon>Actinomycetota</taxon>
        <taxon>Actinomycetes</taxon>
        <taxon>Micromonosporales</taxon>
        <taxon>Micromonosporaceae</taxon>
        <taxon>Dactylosporangium</taxon>
    </lineage>
</organism>
<dbReference type="PANTHER" id="PTHR30346:SF29">
    <property type="entry name" value="LYSR SUBSTRATE-BINDING"/>
    <property type="match status" value="1"/>
</dbReference>
<feature type="domain" description="HTH lysR-type" evidence="5">
    <location>
        <begin position="2"/>
        <end position="59"/>
    </location>
</feature>
<dbReference type="RefSeq" id="WP_260728311.1">
    <property type="nucleotide sequence ID" value="NZ_BAAABS010000041.1"/>
</dbReference>
<evidence type="ECO:0000256" key="1">
    <source>
        <dbReference type="ARBA" id="ARBA00009437"/>
    </source>
</evidence>
<proteinExistence type="inferred from homology"/>
<evidence type="ECO:0000259" key="5">
    <source>
        <dbReference type="PROSITE" id="PS50931"/>
    </source>
</evidence>
<dbReference type="InterPro" id="IPR000847">
    <property type="entry name" value="LysR_HTH_N"/>
</dbReference>
<gene>
    <name evidence="6" type="ORF">Drose_12245</name>
</gene>
<sequence length="311" mass="32655">MLDPRKLQILVDVSDTGSIAGAAQRAGISASAASQQLTALERQCGARLLERSARAVRLTAAGQVLADRAHKVLAELHAAAHAVQAAAGLRGGTLRVAAFASSGPALTVPALAAFHRRHPEVTLTFTELEPEEAVVAVADGHIDLAVTHQYRHLPPPDVRGLTQTLLHRDRLFLAVPAHARPATPAAISLAALADATWVSTKPTDGFQAVTEHACRAAGFAPRIDFRADDYDLLLGLVGAGMGVALVPELLATLRPGVSYLQLADPEGLSRDIYVTARATDPSPAVQAMAGCLARQLTRRWAPSPAPDDLPQ</sequence>
<comment type="similarity">
    <text evidence="1">Belongs to the LysR transcriptional regulatory family.</text>
</comment>
<evidence type="ECO:0000256" key="2">
    <source>
        <dbReference type="ARBA" id="ARBA00023015"/>
    </source>
</evidence>
<keyword evidence="3" id="KW-0238">DNA-binding</keyword>
<dbReference type="SUPFAM" id="SSF53850">
    <property type="entry name" value="Periplasmic binding protein-like II"/>
    <property type="match status" value="1"/>
</dbReference>
<dbReference type="SUPFAM" id="SSF46785">
    <property type="entry name" value="Winged helix' DNA-binding domain"/>
    <property type="match status" value="1"/>
</dbReference>
<keyword evidence="2" id="KW-0805">Transcription regulation</keyword>
<dbReference type="CDD" id="cd08423">
    <property type="entry name" value="PBP2_LTTR_like_6"/>
    <property type="match status" value="1"/>
</dbReference>
<evidence type="ECO:0000256" key="4">
    <source>
        <dbReference type="ARBA" id="ARBA00023163"/>
    </source>
</evidence>
<keyword evidence="7" id="KW-1185">Reference proteome</keyword>
<protein>
    <submittedName>
        <fullName evidence="6">LysR family transcriptional regulator</fullName>
    </submittedName>
</protein>
<dbReference type="Pfam" id="PF03466">
    <property type="entry name" value="LysR_substrate"/>
    <property type="match status" value="1"/>
</dbReference>
<dbReference type="InterPro" id="IPR036390">
    <property type="entry name" value="WH_DNA-bd_sf"/>
</dbReference>
<dbReference type="PROSITE" id="PS50931">
    <property type="entry name" value="HTH_LYSR"/>
    <property type="match status" value="1"/>
</dbReference>